<feature type="domain" description="RING-type" evidence="6">
    <location>
        <begin position="131"/>
        <end position="176"/>
    </location>
</feature>
<dbReference type="InterPro" id="IPR013083">
    <property type="entry name" value="Znf_RING/FYVE/PHD"/>
</dbReference>
<dbReference type="InterPro" id="IPR001841">
    <property type="entry name" value="Znf_RING"/>
</dbReference>
<dbReference type="PROSITE" id="PS50089">
    <property type="entry name" value="ZF_RING_2"/>
    <property type="match status" value="1"/>
</dbReference>
<gene>
    <name evidence="7" type="ORF">DM02DRAFT_126465</name>
</gene>
<dbReference type="GO" id="GO:0061630">
    <property type="term" value="F:ubiquitin protein ligase activity"/>
    <property type="evidence" value="ECO:0007669"/>
    <property type="project" value="TreeGrafter"/>
</dbReference>
<evidence type="ECO:0000256" key="1">
    <source>
        <dbReference type="ARBA" id="ARBA00022723"/>
    </source>
</evidence>
<feature type="region of interest" description="Disordered" evidence="5">
    <location>
        <begin position="1"/>
        <end position="28"/>
    </location>
</feature>
<dbReference type="EMBL" id="KZ805316">
    <property type="protein sequence ID" value="PVI05077.1"/>
    <property type="molecule type" value="Genomic_DNA"/>
</dbReference>
<dbReference type="PANTHER" id="PTHR15710:SF241">
    <property type="entry name" value="RING-TYPE DOMAIN-CONTAINING PROTEIN"/>
    <property type="match status" value="1"/>
</dbReference>
<reference evidence="7 8" key="1">
    <citation type="journal article" date="2018" name="Sci. Rep.">
        <title>Comparative genomics provides insights into the lifestyle and reveals functional heterogeneity of dark septate endophytic fungi.</title>
        <authorList>
            <person name="Knapp D.G."/>
            <person name="Nemeth J.B."/>
            <person name="Barry K."/>
            <person name="Hainaut M."/>
            <person name="Henrissat B."/>
            <person name="Johnson J."/>
            <person name="Kuo A."/>
            <person name="Lim J.H.P."/>
            <person name="Lipzen A."/>
            <person name="Nolan M."/>
            <person name="Ohm R.A."/>
            <person name="Tamas L."/>
            <person name="Grigoriev I.V."/>
            <person name="Spatafora J.W."/>
            <person name="Nagy L.G."/>
            <person name="Kovacs G.M."/>
        </authorList>
    </citation>
    <scope>NUCLEOTIDE SEQUENCE [LARGE SCALE GENOMIC DNA]</scope>
    <source>
        <strain evidence="7 8">DSE2036</strain>
    </source>
</reference>
<proteinExistence type="predicted"/>
<evidence type="ECO:0000256" key="5">
    <source>
        <dbReference type="SAM" id="MobiDB-lite"/>
    </source>
</evidence>
<accession>A0A2V1E3G4</accession>
<dbReference type="GO" id="GO:0016567">
    <property type="term" value="P:protein ubiquitination"/>
    <property type="evidence" value="ECO:0007669"/>
    <property type="project" value="TreeGrafter"/>
</dbReference>
<organism evidence="7 8">
    <name type="scientific">Periconia macrospinosa</name>
    <dbReference type="NCBI Taxonomy" id="97972"/>
    <lineage>
        <taxon>Eukaryota</taxon>
        <taxon>Fungi</taxon>
        <taxon>Dikarya</taxon>
        <taxon>Ascomycota</taxon>
        <taxon>Pezizomycotina</taxon>
        <taxon>Dothideomycetes</taxon>
        <taxon>Pleosporomycetidae</taxon>
        <taxon>Pleosporales</taxon>
        <taxon>Massarineae</taxon>
        <taxon>Periconiaceae</taxon>
        <taxon>Periconia</taxon>
    </lineage>
</organism>
<name>A0A2V1E3G4_9PLEO</name>
<evidence type="ECO:0000256" key="4">
    <source>
        <dbReference type="PROSITE-ProRule" id="PRU00175"/>
    </source>
</evidence>
<keyword evidence="3" id="KW-0862">Zinc</keyword>
<evidence type="ECO:0000259" key="6">
    <source>
        <dbReference type="PROSITE" id="PS50089"/>
    </source>
</evidence>
<dbReference type="GO" id="GO:0008270">
    <property type="term" value="F:zinc ion binding"/>
    <property type="evidence" value="ECO:0007669"/>
    <property type="project" value="UniProtKB-KW"/>
</dbReference>
<keyword evidence="1" id="KW-0479">Metal-binding</keyword>
<feature type="compositionally biased region" description="Basic and acidic residues" evidence="5">
    <location>
        <begin position="1"/>
        <end position="26"/>
    </location>
</feature>
<dbReference type="Pfam" id="PF13639">
    <property type="entry name" value="zf-RING_2"/>
    <property type="match status" value="1"/>
</dbReference>
<feature type="compositionally biased region" description="Acidic residues" evidence="5">
    <location>
        <begin position="190"/>
        <end position="202"/>
    </location>
</feature>
<keyword evidence="2 4" id="KW-0863">Zinc-finger</keyword>
<evidence type="ECO:0000256" key="2">
    <source>
        <dbReference type="ARBA" id="ARBA00022771"/>
    </source>
</evidence>
<dbReference type="OrthoDB" id="8062037at2759"/>
<dbReference type="PANTHER" id="PTHR15710">
    <property type="entry name" value="E3 UBIQUITIN-PROTEIN LIGASE PRAJA"/>
    <property type="match status" value="1"/>
</dbReference>
<dbReference type="AlphaFoldDB" id="A0A2V1E3G4"/>
<dbReference type="STRING" id="97972.A0A2V1E3G4"/>
<evidence type="ECO:0000313" key="8">
    <source>
        <dbReference type="Proteomes" id="UP000244855"/>
    </source>
</evidence>
<dbReference type="Gene3D" id="3.30.40.10">
    <property type="entry name" value="Zinc/RING finger domain, C3HC4 (zinc finger)"/>
    <property type="match status" value="1"/>
</dbReference>
<keyword evidence="8" id="KW-1185">Reference proteome</keyword>
<dbReference type="GO" id="GO:0005737">
    <property type="term" value="C:cytoplasm"/>
    <property type="evidence" value="ECO:0007669"/>
    <property type="project" value="TreeGrafter"/>
</dbReference>
<sequence length="202" mass="23036">MSGYEVEHNIPTDKETKPEQHSRRPDLSTFFSTLELVDTSNPEHHHNAHAQPQPENTAAAFRLLANAFEMMRGSEERDNGASGEGGLLESMIEYLRENADDPPSELKGVPDSFLDELERVPNKSLKPTDTCPICVNPFLEDQYPLVVQLPCHKDHRFDLDCIRPWLKLNSTCPLDRKELLKKKQPPPPPPDDDEEDYDDMYA</sequence>
<dbReference type="SUPFAM" id="SSF57850">
    <property type="entry name" value="RING/U-box"/>
    <property type="match status" value="1"/>
</dbReference>
<dbReference type="Proteomes" id="UP000244855">
    <property type="component" value="Unassembled WGS sequence"/>
</dbReference>
<evidence type="ECO:0000256" key="3">
    <source>
        <dbReference type="ARBA" id="ARBA00022833"/>
    </source>
</evidence>
<protein>
    <recommendedName>
        <fullName evidence="6">RING-type domain-containing protein</fullName>
    </recommendedName>
</protein>
<evidence type="ECO:0000313" key="7">
    <source>
        <dbReference type="EMBL" id="PVI05077.1"/>
    </source>
</evidence>
<feature type="region of interest" description="Disordered" evidence="5">
    <location>
        <begin position="177"/>
        <end position="202"/>
    </location>
</feature>